<protein>
    <submittedName>
        <fullName evidence="2">Uncharacterized protein</fullName>
    </submittedName>
</protein>
<keyword evidence="3" id="KW-1185">Reference proteome</keyword>
<gene>
    <name evidence="2" type="ORF">ETH_00014920</name>
</gene>
<evidence type="ECO:0000313" key="2">
    <source>
        <dbReference type="EMBL" id="CDJ41039.1"/>
    </source>
</evidence>
<evidence type="ECO:0000256" key="1">
    <source>
        <dbReference type="SAM" id="MobiDB-lite"/>
    </source>
</evidence>
<accession>U6KXI6</accession>
<evidence type="ECO:0000313" key="3">
    <source>
        <dbReference type="Proteomes" id="UP000030747"/>
    </source>
</evidence>
<feature type="compositionally biased region" description="Low complexity" evidence="1">
    <location>
        <begin position="94"/>
        <end position="115"/>
    </location>
</feature>
<dbReference type="GeneID" id="25252138"/>
<sequence>MEEPLNAFARGSSWLSSVLGPYDVVQQQQQQQQQPAAAAAATAATATAAAADPASPWLLCREALLSTNYRDPVVLLSLVADALKGRMAPAAKTQQQQQQRKQQQQQQRQQQQQQQGKVKAT</sequence>
<name>U6KXI6_EIMTE</name>
<dbReference type="AlphaFoldDB" id="U6KXI6"/>
<dbReference type="VEuPathDB" id="ToxoDB:ETH_00014920"/>
<feature type="region of interest" description="Disordered" evidence="1">
    <location>
        <begin position="87"/>
        <end position="121"/>
    </location>
</feature>
<dbReference type="RefSeq" id="XP_013231789.1">
    <property type="nucleotide sequence ID" value="XM_013376335.1"/>
</dbReference>
<proteinExistence type="predicted"/>
<reference evidence="2" key="2">
    <citation type="submission" date="2013-10" db="EMBL/GenBank/DDBJ databases">
        <authorList>
            <person name="Aslett M."/>
        </authorList>
    </citation>
    <scope>NUCLEOTIDE SEQUENCE [LARGE SCALE GENOMIC DNA]</scope>
    <source>
        <strain evidence="2">Houghton</strain>
    </source>
</reference>
<reference evidence="2" key="1">
    <citation type="submission" date="2013-10" db="EMBL/GenBank/DDBJ databases">
        <title>Genomic analysis of the causative agents of coccidiosis in chickens.</title>
        <authorList>
            <person name="Reid A.J."/>
            <person name="Blake D."/>
            <person name="Billington K."/>
            <person name="Browne H."/>
            <person name="Dunn M."/>
            <person name="Hung S."/>
            <person name="Kawahara F."/>
            <person name="Miranda-Saavedra D."/>
            <person name="Mourier T."/>
            <person name="Nagra H."/>
            <person name="Otto T.D."/>
            <person name="Rawlings N."/>
            <person name="Sanchez A."/>
            <person name="Sanders M."/>
            <person name="Subramaniam C."/>
            <person name="Tay Y."/>
            <person name="Dear P."/>
            <person name="Doerig C."/>
            <person name="Gruber A."/>
            <person name="Parkinson J."/>
            <person name="Shirley M."/>
            <person name="Wan K.L."/>
            <person name="Berriman M."/>
            <person name="Tomley F."/>
            <person name="Pain A."/>
        </authorList>
    </citation>
    <scope>NUCLEOTIDE SEQUENCE [LARGE SCALE GENOMIC DNA]</scope>
    <source>
        <strain evidence="2">Houghton</strain>
    </source>
</reference>
<organism evidence="2 3">
    <name type="scientific">Eimeria tenella</name>
    <name type="common">Coccidian parasite</name>
    <dbReference type="NCBI Taxonomy" id="5802"/>
    <lineage>
        <taxon>Eukaryota</taxon>
        <taxon>Sar</taxon>
        <taxon>Alveolata</taxon>
        <taxon>Apicomplexa</taxon>
        <taxon>Conoidasida</taxon>
        <taxon>Coccidia</taxon>
        <taxon>Eucoccidiorida</taxon>
        <taxon>Eimeriorina</taxon>
        <taxon>Eimeriidae</taxon>
        <taxon>Eimeria</taxon>
    </lineage>
</organism>
<dbReference type="Proteomes" id="UP000030747">
    <property type="component" value="Unassembled WGS sequence"/>
</dbReference>
<dbReference type="EMBL" id="HG675445">
    <property type="protein sequence ID" value="CDJ41039.1"/>
    <property type="molecule type" value="Genomic_DNA"/>
</dbReference>